<gene>
    <name evidence="1" type="ORF">SAMN05660691_02314</name>
</gene>
<proteinExistence type="predicted"/>
<dbReference type="Proteomes" id="UP000199371">
    <property type="component" value="Unassembled WGS sequence"/>
</dbReference>
<sequence length="109" mass="12851">MPRKKKLKVNGCSIISHAVVIKKVTSEHTGDLIEIVHLDVTTNDGIFSYEIYKDERFPDLNWVRDYIDTTLIRARKDCLNVEMSEYVERIYLFFDIQKVGQHQYSGRRV</sequence>
<organism evidence="1 2">
    <name type="scientific">Rheinheimera pacifica</name>
    <dbReference type="NCBI Taxonomy" id="173990"/>
    <lineage>
        <taxon>Bacteria</taxon>
        <taxon>Pseudomonadati</taxon>
        <taxon>Pseudomonadota</taxon>
        <taxon>Gammaproteobacteria</taxon>
        <taxon>Chromatiales</taxon>
        <taxon>Chromatiaceae</taxon>
        <taxon>Rheinheimera</taxon>
    </lineage>
</organism>
<name>A0A1H6M6B0_9GAMM</name>
<evidence type="ECO:0000313" key="2">
    <source>
        <dbReference type="Proteomes" id="UP000199371"/>
    </source>
</evidence>
<accession>A0A1H6M6B0</accession>
<dbReference type="AlphaFoldDB" id="A0A1H6M6B0"/>
<dbReference type="EMBL" id="FNXF01000008">
    <property type="protein sequence ID" value="SEH94444.1"/>
    <property type="molecule type" value="Genomic_DNA"/>
</dbReference>
<protein>
    <submittedName>
        <fullName evidence="1">Uncharacterized protein</fullName>
    </submittedName>
</protein>
<dbReference type="RefSeq" id="WP_092793429.1">
    <property type="nucleotide sequence ID" value="NZ_FNXF01000008.1"/>
</dbReference>
<dbReference type="STRING" id="173990.SAMN05660691_02314"/>
<keyword evidence="2" id="KW-1185">Reference proteome</keyword>
<evidence type="ECO:0000313" key="1">
    <source>
        <dbReference type="EMBL" id="SEH94444.1"/>
    </source>
</evidence>
<reference evidence="2" key="1">
    <citation type="submission" date="2016-10" db="EMBL/GenBank/DDBJ databases">
        <authorList>
            <person name="Varghese N."/>
            <person name="Submissions S."/>
        </authorList>
    </citation>
    <scope>NUCLEOTIDE SEQUENCE [LARGE SCALE GENOMIC DNA]</scope>
    <source>
        <strain evidence="2">DSM 17616</strain>
    </source>
</reference>